<comment type="caution">
    <text evidence="2">The sequence shown here is derived from an EMBL/GenBank/DDBJ whole genome shotgun (WGS) entry which is preliminary data.</text>
</comment>
<evidence type="ECO:0000256" key="1">
    <source>
        <dbReference type="SAM" id="MobiDB-lite"/>
    </source>
</evidence>
<proteinExistence type="predicted"/>
<sequence>MVLDAVHEQTKSSSESIETNEQKLSTTSINDEDDDLLIVKKRKRKRCLKIFDDDDNINNENENDNNTIYQDDHLSDGDLVTTTKKKKKRKAMVIESSDEDDDDKNTIFYDAESSNSNDLQQTIDAKSSGPLKTTITIMNRDNNNQSQRQNSCNNNQQKNFSLLSRILNSETTIPHLQHHNSSSSSIYRNINSNTNEPVTYCFNESSQNQSSTTSSSSLSSFPSSFIMANSKIAELLNYKMPDYQQNDENNSNYSSPLLPTSPNISTTLDSLPNSDDASQKSDNYYEWNENQSTWKSNHSKVESLNQFQNVNKTTIHSFEVFDPIMNATLDDQQQQHLIKNYDSNDDDDDDNNVHSVNDDDNVNTFDQLVKGMSSEEKMDKFKTCYQEVALPDNVRLGLRISQFASLQGFNVIDRKVTQLCNVALKNFIRNILTKLISSQIPIKLLQKEPLTDLNILSSYNKQDFIDYHESFDLRIEENDVSCFNYMNRSMDMVLDSKLKLKRFGLNRNELSFNHKDQIKLLSSNDDEKLPIRCISRSLYQPDLINHYRDNNNNNNNNSCNLHHLYDLLNSNRSLIPVTPVWSRTLYRTVAAFNNLIDSTNR</sequence>
<evidence type="ECO:0000313" key="2">
    <source>
        <dbReference type="EMBL" id="KAH9427087.1"/>
    </source>
</evidence>
<feature type="compositionally biased region" description="Basic and acidic residues" evidence="1">
    <location>
        <begin position="1"/>
        <end position="10"/>
    </location>
</feature>
<organism evidence="2 3">
    <name type="scientific">Dermatophagoides pteronyssinus</name>
    <name type="common">European house dust mite</name>
    <dbReference type="NCBI Taxonomy" id="6956"/>
    <lineage>
        <taxon>Eukaryota</taxon>
        <taxon>Metazoa</taxon>
        <taxon>Ecdysozoa</taxon>
        <taxon>Arthropoda</taxon>
        <taxon>Chelicerata</taxon>
        <taxon>Arachnida</taxon>
        <taxon>Acari</taxon>
        <taxon>Acariformes</taxon>
        <taxon>Sarcoptiformes</taxon>
        <taxon>Astigmata</taxon>
        <taxon>Psoroptidia</taxon>
        <taxon>Analgoidea</taxon>
        <taxon>Pyroglyphidae</taxon>
        <taxon>Dermatophagoidinae</taxon>
        <taxon>Dermatophagoides</taxon>
    </lineage>
</organism>
<name>A0ABQ8JX36_DERPT</name>
<evidence type="ECO:0000313" key="3">
    <source>
        <dbReference type="Proteomes" id="UP000887458"/>
    </source>
</evidence>
<feature type="region of interest" description="Disordered" evidence="1">
    <location>
        <begin position="340"/>
        <end position="360"/>
    </location>
</feature>
<gene>
    <name evidence="2" type="ORF">DERP_014346</name>
</gene>
<feature type="region of interest" description="Disordered" evidence="1">
    <location>
        <begin position="1"/>
        <end position="26"/>
    </location>
</feature>
<reference evidence="2 3" key="2">
    <citation type="journal article" date="2022" name="Mol. Biol. Evol.">
        <title>Comparative Genomics Reveals Insights into the Divergent Evolution of Astigmatic Mites and Household Pest Adaptations.</title>
        <authorList>
            <person name="Xiong Q."/>
            <person name="Wan A.T."/>
            <person name="Liu X."/>
            <person name="Fung C.S."/>
            <person name="Xiao X."/>
            <person name="Malainual N."/>
            <person name="Hou J."/>
            <person name="Wang L."/>
            <person name="Wang M."/>
            <person name="Yang K.Y."/>
            <person name="Cui Y."/>
            <person name="Leung E.L."/>
            <person name="Nong W."/>
            <person name="Shin S.K."/>
            <person name="Au S.W."/>
            <person name="Jeong K.Y."/>
            <person name="Chew F.T."/>
            <person name="Hui J.H."/>
            <person name="Leung T.F."/>
            <person name="Tungtrongchitr A."/>
            <person name="Zhong N."/>
            <person name="Liu Z."/>
            <person name="Tsui S.K."/>
        </authorList>
    </citation>
    <scope>NUCLEOTIDE SEQUENCE [LARGE SCALE GENOMIC DNA]</scope>
    <source>
        <strain evidence="2">Derp</strain>
    </source>
</reference>
<keyword evidence="3" id="KW-1185">Reference proteome</keyword>
<protein>
    <submittedName>
        <fullName evidence="2">Uncharacterized protein</fullName>
    </submittedName>
</protein>
<dbReference type="EMBL" id="NJHN03000001">
    <property type="protein sequence ID" value="KAH9427087.1"/>
    <property type="molecule type" value="Genomic_DNA"/>
</dbReference>
<dbReference type="Proteomes" id="UP000887458">
    <property type="component" value="Unassembled WGS sequence"/>
</dbReference>
<feature type="compositionally biased region" description="Polar residues" evidence="1">
    <location>
        <begin position="11"/>
        <end position="26"/>
    </location>
</feature>
<accession>A0ABQ8JX36</accession>
<feature type="region of interest" description="Disordered" evidence="1">
    <location>
        <begin position="243"/>
        <end position="281"/>
    </location>
</feature>
<reference evidence="2 3" key="1">
    <citation type="journal article" date="2018" name="J. Allergy Clin. Immunol.">
        <title>High-quality assembly of Dermatophagoides pteronyssinus genome and transcriptome reveals a wide range of novel allergens.</title>
        <authorList>
            <person name="Liu X.Y."/>
            <person name="Yang K.Y."/>
            <person name="Wang M.Q."/>
            <person name="Kwok J.S."/>
            <person name="Zeng X."/>
            <person name="Yang Z."/>
            <person name="Xiao X.J."/>
            <person name="Lau C.P."/>
            <person name="Li Y."/>
            <person name="Huang Z.M."/>
            <person name="Ba J.G."/>
            <person name="Yim A.K."/>
            <person name="Ouyang C.Y."/>
            <person name="Ngai S.M."/>
            <person name="Chan T.F."/>
            <person name="Leung E.L."/>
            <person name="Liu L."/>
            <person name="Liu Z.G."/>
            <person name="Tsui S.K."/>
        </authorList>
    </citation>
    <scope>NUCLEOTIDE SEQUENCE [LARGE SCALE GENOMIC DNA]</scope>
    <source>
        <strain evidence="2">Derp</strain>
    </source>
</reference>